<keyword evidence="4" id="KW-0547">Nucleotide-binding</keyword>
<keyword evidence="5" id="KW-0611">Plant defense</keyword>
<dbReference type="GO" id="GO:0005524">
    <property type="term" value="F:ATP binding"/>
    <property type="evidence" value="ECO:0007669"/>
    <property type="project" value="UniProtKB-KW"/>
</dbReference>
<keyword evidence="2" id="KW-0433">Leucine-rich repeat</keyword>
<name>A0ABD2YP07_9GENT</name>
<evidence type="ECO:0000313" key="8">
    <source>
        <dbReference type="EMBL" id="KAL3507587.1"/>
    </source>
</evidence>
<evidence type="ECO:0000256" key="2">
    <source>
        <dbReference type="ARBA" id="ARBA00022614"/>
    </source>
</evidence>
<dbReference type="Pfam" id="PF18052">
    <property type="entry name" value="Rx_N"/>
    <property type="match status" value="1"/>
</dbReference>
<accession>A0ABD2YP07</accession>
<feature type="domain" description="Disease resistance N-terminal" evidence="7">
    <location>
        <begin position="5"/>
        <end position="93"/>
    </location>
</feature>
<dbReference type="AlphaFoldDB" id="A0ABD2YP07"/>
<evidence type="ECO:0000259" key="7">
    <source>
        <dbReference type="Pfam" id="PF18052"/>
    </source>
</evidence>
<dbReference type="Gene3D" id="1.20.5.4130">
    <property type="match status" value="1"/>
</dbReference>
<dbReference type="SUPFAM" id="SSF52540">
    <property type="entry name" value="P-loop containing nucleoside triphosphate hydrolases"/>
    <property type="match status" value="1"/>
</dbReference>
<evidence type="ECO:0000256" key="3">
    <source>
        <dbReference type="ARBA" id="ARBA00022737"/>
    </source>
</evidence>
<organism evidence="8 9">
    <name type="scientific">Cinchona calisaya</name>
    <dbReference type="NCBI Taxonomy" id="153742"/>
    <lineage>
        <taxon>Eukaryota</taxon>
        <taxon>Viridiplantae</taxon>
        <taxon>Streptophyta</taxon>
        <taxon>Embryophyta</taxon>
        <taxon>Tracheophyta</taxon>
        <taxon>Spermatophyta</taxon>
        <taxon>Magnoliopsida</taxon>
        <taxon>eudicotyledons</taxon>
        <taxon>Gunneridae</taxon>
        <taxon>Pentapetalae</taxon>
        <taxon>asterids</taxon>
        <taxon>lamiids</taxon>
        <taxon>Gentianales</taxon>
        <taxon>Rubiaceae</taxon>
        <taxon>Cinchonoideae</taxon>
        <taxon>Cinchoneae</taxon>
        <taxon>Cinchona</taxon>
    </lineage>
</organism>
<proteinExistence type="inferred from homology"/>
<evidence type="ECO:0000256" key="6">
    <source>
        <dbReference type="ARBA" id="ARBA00022840"/>
    </source>
</evidence>
<comment type="similarity">
    <text evidence="1">Belongs to the disease resistance NB-LRR family.</text>
</comment>
<dbReference type="Proteomes" id="UP001630127">
    <property type="component" value="Unassembled WGS sequence"/>
</dbReference>
<dbReference type="Gene3D" id="1.10.10.10">
    <property type="entry name" value="Winged helix-like DNA-binding domain superfamily/Winged helix DNA-binding domain"/>
    <property type="match status" value="1"/>
</dbReference>
<dbReference type="GO" id="GO:0006952">
    <property type="term" value="P:defense response"/>
    <property type="evidence" value="ECO:0007669"/>
    <property type="project" value="UniProtKB-KW"/>
</dbReference>
<keyword evidence="6" id="KW-0067">ATP-binding</keyword>
<protein>
    <recommendedName>
        <fullName evidence="7">Disease resistance N-terminal domain-containing protein</fullName>
    </recommendedName>
</protein>
<comment type="caution">
    <text evidence="8">The sequence shown here is derived from an EMBL/GenBank/DDBJ whole genome shotgun (WGS) entry which is preliminary data.</text>
</comment>
<evidence type="ECO:0000256" key="5">
    <source>
        <dbReference type="ARBA" id="ARBA00022821"/>
    </source>
</evidence>
<dbReference type="InterPro" id="IPR036388">
    <property type="entry name" value="WH-like_DNA-bd_sf"/>
</dbReference>
<evidence type="ECO:0000256" key="4">
    <source>
        <dbReference type="ARBA" id="ARBA00022741"/>
    </source>
</evidence>
<keyword evidence="3" id="KW-0677">Repeat</keyword>
<evidence type="ECO:0000256" key="1">
    <source>
        <dbReference type="ARBA" id="ARBA00008894"/>
    </source>
</evidence>
<reference evidence="8 9" key="1">
    <citation type="submission" date="2024-11" db="EMBL/GenBank/DDBJ databases">
        <title>A near-complete genome assembly of Cinchona calisaya.</title>
        <authorList>
            <person name="Lian D.C."/>
            <person name="Zhao X.W."/>
            <person name="Wei L."/>
        </authorList>
    </citation>
    <scope>NUCLEOTIDE SEQUENCE [LARGE SCALE GENOMIC DNA]</scope>
    <source>
        <tissue evidence="8">Nenye</tissue>
    </source>
</reference>
<sequence length="245" mass="28211">MPETMVSLALETLHHLVVEEAKFLSGVAPQVNEAQKQLQRMQCYLQVVDKRHYEEASARNFVKEIRELAYRIEDVVETYAVKVESKRQRRGFINKLKRFACVLRESISTHQVGQEIADITTEVTNLTDLRSEKNLVENFGTQRVDKCGCLPLAISVLGGILSENDSLQGWEMVNNYIDSYLKRGKGNERFQVEQVLASSYDDLPYHLKPCFLYLSCFQEHEKIDVEGLCLLWDQGKEEMLMDVAE</sequence>
<dbReference type="InterPro" id="IPR041118">
    <property type="entry name" value="Rx_N"/>
</dbReference>
<dbReference type="InterPro" id="IPR038005">
    <property type="entry name" value="RX-like_CC"/>
</dbReference>
<dbReference type="PANTHER" id="PTHR23155">
    <property type="entry name" value="DISEASE RESISTANCE PROTEIN RP"/>
    <property type="match status" value="1"/>
</dbReference>
<dbReference type="InterPro" id="IPR044974">
    <property type="entry name" value="Disease_R_plants"/>
</dbReference>
<keyword evidence="9" id="KW-1185">Reference proteome</keyword>
<gene>
    <name evidence="8" type="ORF">ACH5RR_032969</name>
</gene>
<dbReference type="PANTHER" id="PTHR23155:SF1205">
    <property type="entry name" value="DISEASE RESISTANCE PROTEIN RPM1"/>
    <property type="match status" value="1"/>
</dbReference>
<evidence type="ECO:0000313" key="9">
    <source>
        <dbReference type="Proteomes" id="UP001630127"/>
    </source>
</evidence>
<dbReference type="CDD" id="cd14798">
    <property type="entry name" value="RX-CC_like"/>
    <property type="match status" value="1"/>
</dbReference>
<dbReference type="EMBL" id="JBJUIK010000013">
    <property type="protein sequence ID" value="KAL3507587.1"/>
    <property type="molecule type" value="Genomic_DNA"/>
</dbReference>
<dbReference type="InterPro" id="IPR027417">
    <property type="entry name" value="P-loop_NTPase"/>
</dbReference>